<keyword evidence="3" id="KW-0408">Iron</keyword>
<name>A0A381ZVA0_9ZZZZ</name>
<dbReference type="Pfam" id="PF07583">
    <property type="entry name" value="PSCyt2"/>
    <property type="match status" value="1"/>
</dbReference>
<organism evidence="6">
    <name type="scientific">marine metagenome</name>
    <dbReference type="NCBI Taxonomy" id="408172"/>
    <lineage>
        <taxon>unclassified sequences</taxon>
        <taxon>metagenomes</taxon>
        <taxon>ecological metagenomes</taxon>
    </lineage>
</organism>
<dbReference type="SUPFAM" id="SSF46626">
    <property type="entry name" value="Cytochrome c"/>
    <property type="match status" value="1"/>
</dbReference>
<feature type="domain" description="Cytochrome c" evidence="5">
    <location>
        <begin position="20"/>
        <end position="124"/>
    </location>
</feature>
<dbReference type="InterPro" id="IPR011444">
    <property type="entry name" value="DUF1549"/>
</dbReference>
<reference evidence="6" key="1">
    <citation type="submission" date="2018-05" db="EMBL/GenBank/DDBJ databases">
        <authorList>
            <person name="Lanie J.A."/>
            <person name="Ng W.-L."/>
            <person name="Kazmierczak K.M."/>
            <person name="Andrzejewski T.M."/>
            <person name="Davidsen T.M."/>
            <person name="Wayne K.J."/>
            <person name="Tettelin H."/>
            <person name="Glass J.I."/>
            <person name="Rusch D."/>
            <person name="Podicherti R."/>
            <person name="Tsui H.-C.T."/>
            <person name="Winkler M.E."/>
        </authorList>
    </citation>
    <scope>NUCLEOTIDE SEQUENCE</scope>
</reference>
<feature type="region of interest" description="Disordered" evidence="4">
    <location>
        <begin position="515"/>
        <end position="543"/>
    </location>
</feature>
<dbReference type="PANTHER" id="PTHR35889">
    <property type="entry name" value="CYCLOINULO-OLIGOSACCHARIDE FRUCTANOTRANSFERASE-RELATED"/>
    <property type="match status" value="1"/>
</dbReference>
<keyword evidence="2" id="KW-0479">Metal-binding</keyword>
<evidence type="ECO:0000256" key="1">
    <source>
        <dbReference type="ARBA" id="ARBA00022617"/>
    </source>
</evidence>
<feature type="non-terminal residue" evidence="6">
    <location>
        <position position="543"/>
    </location>
</feature>
<feature type="compositionally biased region" description="Polar residues" evidence="4">
    <location>
        <begin position="515"/>
        <end position="525"/>
    </location>
</feature>
<dbReference type="GO" id="GO:0046872">
    <property type="term" value="F:metal ion binding"/>
    <property type="evidence" value="ECO:0007669"/>
    <property type="project" value="UniProtKB-KW"/>
</dbReference>
<keyword evidence="1" id="KW-0349">Heme</keyword>
<dbReference type="AlphaFoldDB" id="A0A381ZVA0"/>
<evidence type="ECO:0000256" key="2">
    <source>
        <dbReference type="ARBA" id="ARBA00022723"/>
    </source>
</evidence>
<evidence type="ECO:0000259" key="5">
    <source>
        <dbReference type="PROSITE" id="PS51007"/>
    </source>
</evidence>
<dbReference type="EMBL" id="UINC01022805">
    <property type="protein sequence ID" value="SVA93186.1"/>
    <property type="molecule type" value="Genomic_DNA"/>
</dbReference>
<accession>A0A381ZVA0</accession>
<sequence>MRIIAIFLLFIVCKVSPRADAKQEGERLFALNVHSVLSSKCFACHGEDSKKIKGELNLTSRTGLLKGGESQEPSLVPGQPSKSPFYLAATRQHEDDWAVMPPKENDKLSAAQLSALKRWVELGAHWPDAKTQARYIAEERAKPVTSEGMLVETSGGLSDDWTYRRYKPQDVWAFQPVVKPKQPAGADNPVDAFIGRKLKAAGFAPAPQADFRSLVKRAYYDLTGLPPTPFQIYQFRLQWDKDSGSAWNGLIDELLASPHYGERWGQHWLDVARYADTGGYSNDYERSNAWRYRDYVIRAFNNDKPYSEFVIEQIAGDELWEQQSEGKRNPELLVAVSFLRMGPWDPAMTLAPQARQIYLDDVVNAVGQTFLSTTMRCFKCHDHKFDPLPTRDYYRMYAAFAGTQLAERPAPFLKSENIIGLKEGRVATQRLLKFATEKHNALYNKQESAARKWFEEHGKKYLNENARKDLPVKEKPPRHVGLTPEEQGRKKVRRQDEWIWKRRLERYQPMVQGVYNGSTPKSLNARSMRLPKKSGQKILPASR</sequence>
<dbReference type="Gene3D" id="1.10.760.10">
    <property type="entry name" value="Cytochrome c-like domain"/>
    <property type="match status" value="1"/>
</dbReference>
<dbReference type="PANTHER" id="PTHR35889:SF3">
    <property type="entry name" value="F-BOX DOMAIN-CONTAINING PROTEIN"/>
    <property type="match status" value="1"/>
</dbReference>
<evidence type="ECO:0000313" key="6">
    <source>
        <dbReference type="EMBL" id="SVA93186.1"/>
    </source>
</evidence>
<protein>
    <recommendedName>
        <fullName evidence="5">Cytochrome c domain-containing protein</fullName>
    </recommendedName>
</protein>
<dbReference type="GO" id="GO:0020037">
    <property type="term" value="F:heme binding"/>
    <property type="evidence" value="ECO:0007669"/>
    <property type="project" value="InterPro"/>
</dbReference>
<gene>
    <name evidence="6" type="ORF">METZ01_LOCUS146040</name>
</gene>
<dbReference type="InterPro" id="IPR036909">
    <property type="entry name" value="Cyt_c-like_dom_sf"/>
</dbReference>
<proteinExistence type="predicted"/>
<dbReference type="InterPro" id="IPR011429">
    <property type="entry name" value="Cyt_c_Planctomycete-type"/>
</dbReference>
<dbReference type="Pfam" id="PF07635">
    <property type="entry name" value="PSCyt1"/>
    <property type="match status" value="1"/>
</dbReference>
<evidence type="ECO:0000256" key="3">
    <source>
        <dbReference type="ARBA" id="ARBA00023004"/>
    </source>
</evidence>
<dbReference type="GO" id="GO:0009055">
    <property type="term" value="F:electron transfer activity"/>
    <property type="evidence" value="ECO:0007669"/>
    <property type="project" value="InterPro"/>
</dbReference>
<evidence type="ECO:0000256" key="4">
    <source>
        <dbReference type="SAM" id="MobiDB-lite"/>
    </source>
</evidence>
<dbReference type="PROSITE" id="PS51007">
    <property type="entry name" value="CYTC"/>
    <property type="match status" value="1"/>
</dbReference>
<dbReference type="InterPro" id="IPR009056">
    <property type="entry name" value="Cyt_c-like_dom"/>
</dbReference>